<gene>
    <name evidence="2" type="ORF">NF348_17035</name>
</gene>
<comment type="caution">
    <text evidence="2">The sequence shown here is derived from an EMBL/GenBank/DDBJ whole genome shotgun (WGS) entry which is preliminary data.</text>
</comment>
<evidence type="ECO:0000313" key="2">
    <source>
        <dbReference type="EMBL" id="MCP8888819.1"/>
    </source>
</evidence>
<evidence type="ECO:0000256" key="1">
    <source>
        <dbReference type="SAM" id="SignalP"/>
    </source>
</evidence>
<dbReference type="RefSeq" id="WP_254675792.1">
    <property type="nucleotide sequence ID" value="NZ_JAMWDU010000007.1"/>
</dbReference>
<organism evidence="2 3">
    <name type="scientific">Devosia ureilytica</name>
    <dbReference type="NCBI Taxonomy" id="2952754"/>
    <lineage>
        <taxon>Bacteria</taxon>
        <taxon>Pseudomonadati</taxon>
        <taxon>Pseudomonadota</taxon>
        <taxon>Alphaproteobacteria</taxon>
        <taxon>Hyphomicrobiales</taxon>
        <taxon>Devosiaceae</taxon>
        <taxon>Devosia</taxon>
    </lineage>
</organism>
<dbReference type="EMBL" id="JAMWDU010000007">
    <property type="protein sequence ID" value="MCP8888819.1"/>
    <property type="molecule type" value="Genomic_DNA"/>
</dbReference>
<evidence type="ECO:0000313" key="3">
    <source>
        <dbReference type="Proteomes" id="UP001060275"/>
    </source>
</evidence>
<protein>
    <recommendedName>
        <fullName evidence="4">DUF4424 domain-containing protein</fullName>
    </recommendedName>
</protein>
<proteinExistence type="predicted"/>
<dbReference type="Proteomes" id="UP001060275">
    <property type="component" value="Unassembled WGS sequence"/>
</dbReference>
<sequence length="436" mass="47676">MRFALVCAAALFVFPAHAVDVLTLVGKLGSRDIVVELTPPEAGAVAGRYTFMDTGGDIPLVAVSHDAKGWVLHEEAECGEADCTLDDAGKVVEAPTAAVWTLSYDPDAYVAAGTRAVTTGKAKSQKLELMVMAWRELGPSEETTAFGLHDRSAQFSYMHDWPLDWSGAPYEMTLLDVPLEEGPAEALGDATFRMVTDPRTKVAFPRAVALPDGSPVDPANAILADRHYRMNLAAMDCLALRFASYGIDSEWGMRGGFLADYDNETVTLSYLSPRLVSWTQSGSLWCTGAHPYNHFDSDTYDLKTGKPLDLRTLFSAWVPREYGATPDQIADTDLAQENPDAYQWGPDLDLIAFVRQRMTSDILMGDAEFDEACYGEQAIAEHLDIRFAPGPSAVLTVSGYPHVMSACTTDLFTVPLAEMAQFLTPEARDYFPEIDR</sequence>
<evidence type="ECO:0008006" key="4">
    <source>
        <dbReference type="Google" id="ProtNLM"/>
    </source>
</evidence>
<accession>A0A9Q4FUU7</accession>
<keyword evidence="1" id="KW-0732">Signal</keyword>
<dbReference type="AlphaFoldDB" id="A0A9Q4FUU7"/>
<reference evidence="2" key="1">
    <citation type="submission" date="2022-06" db="EMBL/GenBank/DDBJ databases">
        <title>Devosia sp. XJ19-45 genome assembly.</title>
        <authorList>
            <person name="Li B."/>
            <person name="Cai M."/>
            <person name="Nie G."/>
            <person name="Li W."/>
        </authorList>
    </citation>
    <scope>NUCLEOTIDE SEQUENCE</scope>
    <source>
        <strain evidence="2">XJ19-45</strain>
    </source>
</reference>
<keyword evidence="3" id="KW-1185">Reference proteome</keyword>
<feature type="signal peptide" evidence="1">
    <location>
        <begin position="1"/>
        <end position="18"/>
    </location>
</feature>
<name>A0A9Q4FUU7_9HYPH</name>
<feature type="chain" id="PRO_5040108625" description="DUF4424 domain-containing protein" evidence="1">
    <location>
        <begin position="19"/>
        <end position="436"/>
    </location>
</feature>